<comment type="similarity">
    <text evidence="2">Belongs to the AP endonuclease 2 family.</text>
</comment>
<keyword evidence="3" id="KW-0479">Metal-binding</keyword>
<dbReference type="CDD" id="cd00019">
    <property type="entry name" value="AP2Ec"/>
    <property type="match status" value="1"/>
</dbReference>
<dbReference type="GO" id="GO:0003677">
    <property type="term" value="F:DNA binding"/>
    <property type="evidence" value="ECO:0007669"/>
    <property type="project" value="InterPro"/>
</dbReference>
<evidence type="ECO:0000256" key="4">
    <source>
        <dbReference type="ARBA" id="ARBA00022763"/>
    </source>
</evidence>
<dbReference type="GO" id="GO:0005739">
    <property type="term" value="C:mitochondrion"/>
    <property type="evidence" value="ECO:0007669"/>
    <property type="project" value="TreeGrafter"/>
</dbReference>
<keyword evidence="10" id="KW-0540">Nuclease</keyword>
<dbReference type="PANTHER" id="PTHR21445">
    <property type="entry name" value="ENDONUCLEASE IV ENDODEOXYRIBONUCLEASE IV"/>
    <property type="match status" value="1"/>
</dbReference>
<sequence length="430" mass="47754">MVHELLKMRRSVRLAAKTISEVSSQSSNQIVRLKARSKSTKGGKKTNKDSVYKKSIKRNRETSSTSDCDENECKESMVNCSGIIEEKIKPKLKRVKTEQDNSTVIASGNLQQPMLQGKLVGAHVSISGGIQNAVSEALKIGAKAFGLFLRSQRQWKSKPLEDKAAELFKQACERGGFSARAILPHGIYLMNCGSPEEETLAKSRETLVEELKRCEKLGLALYNFHPGSTCGKITVEECIDRIAQSINEAHLQTNHVVTVLENMSCQGNTKGNAPSRVTIPPCKQGLSLVILHWTFALEVGGKFEELREIIDRVEDKSRVGVCIDTCHAFAAGYDISSDGGFDKMMQEFESVIGLKYLRAVHLNDSKGELGCHLDRHENIGKGKIGINAFRRLMMDPRFNGIPMILETPCEAENTYQKEVKLLYSFRDGKS</sequence>
<evidence type="ECO:0000256" key="8">
    <source>
        <dbReference type="SAM" id="MobiDB-lite"/>
    </source>
</evidence>
<dbReference type="PROSITE" id="PS51432">
    <property type="entry name" value="AP_NUCLEASE_F2_4"/>
    <property type="match status" value="1"/>
</dbReference>
<evidence type="ECO:0000256" key="7">
    <source>
        <dbReference type="ARBA" id="ARBA00023204"/>
    </source>
</evidence>
<dbReference type="AlphaFoldDB" id="A0AAD9R2K7"/>
<comment type="cofactor">
    <cofactor evidence="1">
        <name>Zn(2+)</name>
        <dbReference type="ChEBI" id="CHEBI:29105"/>
    </cofactor>
</comment>
<keyword evidence="7" id="KW-0234">DNA repair</keyword>
<dbReference type="GO" id="GO:0005634">
    <property type="term" value="C:nucleus"/>
    <property type="evidence" value="ECO:0007669"/>
    <property type="project" value="TreeGrafter"/>
</dbReference>
<dbReference type="HAMAP" id="MF_00152">
    <property type="entry name" value="Nfo"/>
    <property type="match status" value="1"/>
</dbReference>
<dbReference type="SUPFAM" id="SSF51658">
    <property type="entry name" value="Xylose isomerase-like"/>
    <property type="match status" value="1"/>
</dbReference>
<accession>A0AAD9R2K7</accession>
<protein>
    <submittedName>
        <fullName evidence="10">Endonuclease 4</fullName>
    </submittedName>
</protein>
<comment type="caution">
    <text evidence="10">The sequence shown here is derived from an EMBL/GenBank/DDBJ whole genome shotgun (WGS) entry which is preliminary data.</text>
</comment>
<dbReference type="Gene3D" id="3.20.20.150">
    <property type="entry name" value="Divalent-metal-dependent TIM barrel enzymes"/>
    <property type="match status" value="1"/>
</dbReference>
<dbReference type="InterPro" id="IPR036237">
    <property type="entry name" value="Xyl_isomerase-like_sf"/>
</dbReference>
<dbReference type="EMBL" id="JARQWQ010000005">
    <property type="protein sequence ID" value="KAK2571905.1"/>
    <property type="molecule type" value="Genomic_DNA"/>
</dbReference>
<dbReference type="NCBIfam" id="TIGR00587">
    <property type="entry name" value="nfo"/>
    <property type="match status" value="2"/>
</dbReference>
<evidence type="ECO:0000259" key="9">
    <source>
        <dbReference type="Pfam" id="PF01261"/>
    </source>
</evidence>
<evidence type="ECO:0000313" key="11">
    <source>
        <dbReference type="Proteomes" id="UP001249851"/>
    </source>
</evidence>
<dbReference type="SMART" id="SM00518">
    <property type="entry name" value="AP2Ec"/>
    <property type="match status" value="1"/>
</dbReference>
<evidence type="ECO:0000256" key="1">
    <source>
        <dbReference type="ARBA" id="ARBA00001947"/>
    </source>
</evidence>
<evidence type="ECO:0000256" key="5">
    <source>
        <dbReference type="ARBA" id="ARBA00022801"/>
    </source>
</evidence>
<dbReference type="PROSITE" id="PS00731">
    <property type="entry name" value="AP_NUCLEASE_F2_3"/>
    <property type="match status" value="1"/>
</dbReference>
<dbReference type="PROSITE" id="PS00730">
    <property type="entry name" value="AP_NUCLEASE_F2_2"/>
    <property type="match status" value="1"/>
</dbReference>
<reference evidence="10" key="1">
    <citation type="journal article" date="2023" name="G3 (Bethesda)">
        <title>Whole genome assembly and annotation of the endangered Caribbean coral Acropora cervicornis.</title>
        <authorList>
            <person name="Selwyn J.D."/>
            <person name="Vollmer S.V."/>
        </authorList>
    </citation>
    <scope>NUCLEOTIDE SEQUENCE</scope>
    <source>
        <strain evidence="10">K2</strain>
    </source>
</reference>
<evidence type="ECO:0000256" key="3">
    <source>
        <dbReference type="ARBA" id="ARBA00022723"/>
    </source>
</evidence>
<keyword evidence="4" id="KW-0227">DNA damage</keyword>
<dbReference type="GO" id="GO:0006284">
    <property type="term" value="P:base-excision repair"/>
    <property type="evidence" value="ECO:0007669"/>
    <property type="project" value="TreeGrafter"/>
</dbReference>
<name>A0AAD9R2K7_ACRCE</name>
<organism evidence="10 11">
    <name type="scientific">Acropora cervicornis</name>
    <name type="common">Staghorn coral</name>
    <dbReference type="NCBI Taxonomy" id="6130"/>
    <lineage>
        <taxon>Eukaryota</taxon>
        <taxon>Metazoa</taxon>
        <taxon>Cnidaria</taxon>
        <taxon>Anthozoa</taxon>
        <taxon>Hexacorallia</taxon>
        <taxon>Scleractinia</taxon>
        <taxon>Astrocoeniina</taxon>
        <taxon>Acroporidae</taxon>
        <taxon>Acropora</taxon>
    </lineage>
</organism>
<proteinExistence type="inferred from homology"/>
<dbReference type="Pfam" id="PF01261">
    <property type="entry name" value="AP_endonuc_2"/>
    <property type="match status" value="1"/>
</dbReference>
<evidence type="ECO:0000313" key="10">
    <source>
        <dbReference type="EMBL" id="KAK2571905.1"/>
    </source>
</evidence>
<keyword evidence="10" id="KW-0255">Endonuclease</keyword>
<dbReference type="GO" id="GO:0008270">
    <property type="term" value="F:zinc ion binding"/>
    <property type="evidence" value="ECO:0007669"/>
    <property type="project" value="InterPro"/>
</dbReference>
<gene>
    <name evidence="10" type="ORF">P5673_003316</name>
</gene>
<dbReference type="GO" id="GO:0003906">
    <property type="term" value="F:DNA-(apurinic or apyrimidinic site) endonuclease activity"/>
    <property type="evidence" value="ECO:0007669"/>
    <property type="project" value="TreeGrafter"/>
</dbReference>
<dbReference type="InterPro" id="IPR013022">
    <property type="entry name" value="Xyl_isomerase-like_TIM-brl"/>
</dbReference>
<feature type="compositionally biased region" description="Basic residues" evidence="8">
    <location>
        <begin position="33"/>
        <end position="45"/>
    </location>
</feature>
<reference evidence="10" key="2">
    <citation type="journal article" date="2023" name="Science">
        <title>Genomic signatures of disease resistance in endangered staghorn corals.</title>
        <authorList>
            <person name="Vollmer S.V."/>
            <person name="Selwyn J.D."/>
            <person name="Despard B.A."/>
            <person name="Roesel C.L."/>
        </authorList>
    </citation>
    <scope>NUCLEOTIDE SEQUENCE</scope>
    <source>
        <strain evidence="10">K2</strain>
    </source>
</reference>
<dbReference type="InterPro" id="IPR018246">
    <property type="entry name" value="AP_endonuc_F2_Zn_BS"/>
</dbReference>
<feature type="domain" description="Xylose isomerase-like TIM barrel" evidence="9">
    <location>
        <begin position="136"/>
        <end position="423"/>
    </location>
</feature>
<feature type="region of interest" description="Disordered" evidence="8">
    <location>
        <begin position="25"/>
        <end position="70"/>
    </location>
</feature>
<keyword evidence="11" id="KW-1185">Reference proteome</keyword>
<evidence type="ECO:0000256" key="2">
    <source>
        <dbReference type="ARBA" id="ARBA00005340"/>
    </source>
</evidence>
<evidence type="ECO:0000256" key="6">
    <source>
        <dbReference type="ARBA" id="ARBA00022833"/>
    </source>
</evidence>
<dbReference type="PROSITE" id="PS00729">
    <property type="entry name" value="AP_NUCLEASE_F2_1"/>
    <property type="match status" value="1"/>
</dbReference>
<dbReference type="InterPro" id="IPR001719">
    <property type="entry name" value="AP_endonuc_2"/>
</dbReference>
<dbReference type="GO" id="GO:0008081">
    <property type="term" value="F:phosphoric diester hydrolase activity"/>
    <property type="evidence" value="ECO:0007669"/>
    <property type="project" value="TreeGrafter"/>
</dbReference>
<keyword evidence="5" id="KW-0378">Hydrolase</keyword>
<dbReference type="PANTHER" id="PTHR21445:SF0">
    <property type="entry name" value="APURINIC-APYRIMIDINIC ENDONUCLEASE"/>
    <property type="match status" value="1"/>
</dbReference>
<dbReference type="Proteomes" id="UP001249851">
    <property type="component" value="Unassembled WGS sequence"/>
</dbReference>
<keyword evidence="6" id="KW-0862">Zinc</keyword>